<dbReference type="SUPFAM" id="SSF51905">
    <property type="entry name" value="FAD/NAD(P)-binding domain"/>
    <property type="match status" value="1"/>
</dbReference>
<dbReference type="Proteomes" id="UP000001784">
    <property type="component" value="Chromosome"/>
</dbReference>
<protein>
    <submittedName>
        <fullName evidence="2">Uncharacterized protein</fullName>
    </submittedName>
</protein>
<dbReference type="OrthoDB" id="9794226at2"/>
<dbReference type="HOGENOM" id="CLU_834012_0_0_7"/>
<dbReference type="Gene3D" id="3.40.50.620">
    <property type="entry name" value="HUPs"/>
    <property type="match status" value="1"/>
</dbReference>
<dbReference type="STRING" id="335543.Sfum_3928"/>
<dbReference type="AlphaFoldDB" id="A0LQ95"/>
<proteinExistence type="predicted"/>
<accession>A0LQ95</accession>
<gene>
    <name evidence="2" type="ordered locus">Sfum_3928</name>
</gene>
<reference evidence="2 3" key="1">
    <citation type="submission" date="2006-10" db="EMBL/GenBank/DDBJ databases">
        <title>Complete sequence of Syntrophobacter fumaroxidans MPOB.</title>
        <authorList>
            <consortium name="US DOE Joint Genome Institute"/>
            <person name="Copeland A."/>
            <person name="Lucas S."/>
            <person name="Lapidus A."/>
            <person name="Barry K."/>
            <person name="Detter J.C."/>
            <person name="Glavina del Rio T."/>
            <person name="Hammon N."/>
            <person name="Israni S."/>
            <person name="Pitluck S."/>
            <person name="Goltsman E.G."/>
            <person name="Martinez M."/>
            <person name="Schmutz J."/>
            <person name="Larimer F."/>
            <person name="Land M."/>
            <person name="Hauser L."/>
            <person name="Kyrpides N."/>
            <person name="Kim E."/>
            <person name="Boone D.R."/>
            <person name="Brockman F."/>
            <person name="Culley D."/>
            <person name="Ferry J."/>
            <person name="Gunsalus R."/>
            <person name="McInerney M.J."/>
            <person name="Morrison M."/>
            <person name="Plugge C."/>
            <person name="Rohlin L."/>
            <person name="Scholten J."/>
            <person name="Sieber J."/>
            <person name="Stams A.J.M."/>
            <person name="Worm P."/>
            <person name="Henstra A.M."/>
            <person name="Richardson P."/>
        </authorList>
    </citation>
    <scope>NUCLEOTIDE SEQUENCE [LARGE SCALE GENOMIC DNA]</scope>
    <source>
        <strain evidence="3">DSM 10017 / MPOB</strain>
    </source>
</reference>
<evidence type="ECO:0000313" key="2">
    <source>
        <dbReference type="EMBL" id="ABK19597.1"/>
    </source>
</evidence>
<dbReference type="RefSeq" id="WP_011700713.1">
    <property type="nucleotide sequence ID" value="NC_008554.1"/>
</dbReference>
<dbReference type="eggNOG" id="COG2025">
    <property type="taxonomic scope" value="Bacteria"/>
</dbReference>
<dbReference type="EMBL" id="CP000478">
    <property type="protein sequence ID" value="ABK19597.1"/>
    <property type="molecule type" value="Genomic_DNA"/>
</dbReference>
<name>A0LQ95_SYNFM</name>
<dbReference type="InParanoid" id="A0LQ95"/>
<evidence type="ECO:0000313" key="3">
    <source>
        <dbReference type="Proteomes" id="UP000001784"/>
    </source>
</evidence>
<organism evidence="2 3">
    <name type="scientific">Syntrophobacter fumaroxidans (strain DSM 10017 / MPOB)</name>
    <dbReference type="NCBI Taxonomy" id="335543"/>
    <lineage>
        <taxon>Bacteria</taxon>
        <taxon>Pseudomonadati</taxon>
        <taxon>Thermodesulfobacteriota</taxon>
        <taxon>Syntrophobacteria</taxon>
        <taxon>Syntrophobacterales</taxon>
        <taxon>Syntrophobacteraceae</taxon>
        <taxon>Syntrophobacter</taxon>
    </lineage>
</organism>
<dbReference type="KEGG" id="sfu:Sfum_3928"/>
<sequence length="333" mass="35443">MRYPIEGRFAAIIVGPGAPGITAAFFLAKEGCQVVFVDKGAVSNGNVLGGRASEWPGWRSPPERGPHTAGNRPVSERHITLVSGRRSVCVSCPDIVRVTSPYYFRADSTRTEDRQVFVVGGTPRGRKLITHIAAHLDVSFQGDCESFQFDGSLAFSLLQHLLFGGGEVRRIICTAPPRIAGVALNGAVCRPFTRDRTDPATQFASFSRPVCDGARDTATAGNLLRRKKTGTLRKARQAGDAEGFKSMVGALSQSIKDSRGCAPSTSIRPDLLIAVGVSRRPCAPNRDDDGCVLSGMQGFGAASEGIETEYGIIGDLFGVFALLISELGGNSRN</sequence>
<dbReference type="SUPFAM" id="SSF52402">
    <property type="entry name" value="Adenine nucleotide alpha hydrolases-like"/>
    <property type="match status" value="1"/>
</dbReference>
<dbReference type="InterPro" id="IPR036188">
    <property type="entry name" value="FAD/NAD-bd_sf"/>
</dbReference>
<evidence type="ECO:0000256" key="1">
    <source>
        <dbReference type="SAM" id="MobiDB-lite"/>
    </source>
</evidence>
<feature type="region of interest" description="Disordered" evidence="1">
    <location>
        <begin position="53"/>
        <end position="72"/>
    </location>
</feature>
<keyword evidence="3" id="KW-1185">Reference proteome</keyword>
<dbReference type="InterPro" id="IPR014729">
    <property type="entry name" value="Rossmann-like_a/b/a_fold"/>
</dbReference>